<dbReference type="EMBL" id="JBJURJ010000004">
    <property type="protein sequence ID" value="MFM9328038.1"/>
    <property type="molecule type" value="Genomic_DNA"/>
</dbReference>
<evidence type="ECO:0000313" key="2">
    <source>
        <dbReference type="Proteomes" id="UP001631969"/>
    </source>
</evidence>
<sequence>MILGLERLPDRIGEGGIFAFSGMDGPTHTASRFVGTWGERLPDLLFHTPRRRKLSVGLPADFSVAYVTGDVCSWAGAAGALTLAYTHWHTLAGEACEGCSIALGFAEEAAAAAAGAETEAAPGLTLTRDPQAGDWVVLARQEHRFAVSFGVSREEAVARAQAGMSVSMEETVAERVASCLRLPKLPDPALDRLLQKCVSVMKVNTLAAEAGMKQHWSTPDRVPHRDMWLWDTVFHSLAMNALDPELSCQCLFTMLEAQQEDGMIPHQISVSGRRSSITQPPILAWGMWENFRHLGKPEALAYALPYLERYLEWSLQHRDVNGNGLLEWAIAGDVMCRSGESGMDNSSRFDKGVKVDAVDFNVFMARDMYYLSLICRELEQEEKAAFWARHAEELSQRIQTRLWSETDKFYYDLEPEGGLSPVKAVSGFLPLLLDNLPEQHTEGLVRMLKDPLHFLTPCPVPSIAVSQPEWGTDMWRGPTWINMNVFIILGLRKQGRREEAEWLKQRTIGLVQKYYLKYGVVFEYYDSTDRVDPVDCDRKGPRRKPYDIRVKTDSIRDYHWTAALTALLLLEEDTN</sequence>
<evidence type="ECO:0000313" key="1">
    <source>
        <dbReference type="EMBL" id="MFM9328038.1"/>
    </source>
</evidence>
<organism evidence="1 2">
    <name type="scientific">Paenibacillus mesotrionivorans</name>
    <dbReference type="NCBI Taxonomy" id="3160968"/>
    <lineage>
        <taxon>Bacteria</taxon>
        <taxon>Bacillati</taxon>
        <taxon>Bacillota</taxon>
        <taxon>Bacilli</taxon>
        <taxon>Bacillales</taxon>
        <taxon>Paenibacillaceae</taxon>
        <taxon>Paenibacillus</taxon>
    </lineage>
</organism>
<gene>
    <name evidence="1" type="ORF">ACI1P1_07065</name>
</gene>
<accession>A0ACC7NTL5</accession>
<comment type="caution">
    <text evidence="1">The sequence shown here is derived from an EMBL/GenBank/DDBJ whole genome shotgun (WGS) entry which is preliminary data.</text>
</comment>
<proteinExistence type="predicted"/>
<name>A0ACC7NTL5_9BACL</name>
<keyword evidence="2" id="KW-1185">Reference proteome</keyword>
<dbReference type="Proteomes" id="UP001631969">
    <property type="component" value="Unassembled WGS sequence"/>
</dbReference>
<protein>
    <submittedName>
        <fullName evidence="1">Amylo-alpha-1,6-glucosidase</fullName>
    </submittedName>
</protein>
<reference evidence="1" key="1">
    <citation type="submission" date="2024-12" db="EMBL/GenBank/DDBJ databases">
        <authorList>
            <person name="Wu N."/>
        </authorList>
    </citation>
    <scope>NUCLEOTIDE SEQUENCE</scope>
    <source>
        <strain evidence="1">P15</strain>
    </source>
</reference>